<reference evidence="1" key="1">
    <citation type="submission" date="2019-12" db="EMBL/GenBank/DDBJ databases">
        <title>Clostridiaceae gen. nov. sp. nov., isolated from sediment in Xinjiang, China.</title>
        <authorList>
            <person name="Zhang R."/>
        </authorList>
    </citation>
    <scope>NUCLEOTIDE SEQUENCE</scope>
    <source>
        <strain evidence="1">D2Q-11</strain>
    </source>
</reference>
<evidence type="ECO:0000313" key="1">
    <source>
        <dbReference type="EMBL" id="MBS4539167.1"/>
    </source>
</evidence>
<sequence length="113" mass="12978">MHCVSWWTPFIGYGLTGFTHWKNITFEYSYKIVDEKPRFVSVDNVVSYFTGLNIAVSWNQIAKSTNFIKKYNEKDTIVIDIAGYYELGTSINGFSLGATKNDKWETVVFTLVP</sequence>
<keyword evidence="2" id="KW-1185">Reference proteome</keyword>
<organism evidence="1 2">
    <name type="scientific">Anaeromonas frigoriresistens</name>
    <dbReference type="NCBI Taxonomy" id="2683708"/>
    <lineage>
        <taxon>Bacteria</taxon>
        <taxon>Bacillati</taxon>
        <taxon>Bacillota</taxon>
        <taxon>Tissierellia</taxon>
        <taxon>Tissierellales</taxon>
        <taxon>Thermohalobacteraceae</taxon>
        <taxon>Anaeromonas</taxon>
    </lineage>
</organism>
<proteinExistence type="predicted"/>
<protein>
    <submittedName>
        <fullName evidence="1">Uncharacterized protein</fullName>
    </submittedName>
</protein>
<name>A0A942Z7X0_9FIRM</name>
<accession>A0A942Z7X0</accession>
<comment type="caution">
    <text evidence="1">The sequence shown here is derived from an EMBL/GenBank/DDBJ whole genome shotgun (WGS) entry which is preliminary data.</text>
</comment>
<dbReference type="AlphaFoldDB" id="A0A942Z7X0"/>
<dbReference type="EMBL" id="WSFT01000042">
    <property type="protein sequence ID" value="MBS4539167.1"/>
    <property type="molecule type" value="Genomic_DNA"/>
</dbReference>
<gene>
    <name evidence="1" type="ORF">GOQ27_11890</name>
</gene>
<evidence type="ECO:0000313" key="2">
    <source>
        <dbReference type="Proteomes" id="UP000724672"/>
    </source>
</evidence>
<dbReference type="RefSeq" id="WP_203367092.1">
    <property type="nucleotide sequence ID" value="NZ_WSFT01000042.1"/>
</dbReference>
<dbReference type="Proteomes" id="UP000724672">
    <property type="component" value="Unassembled WGS sequence"/>
</dbReference>